<keyword evidence="6" id="KW-1133">Transmembrane helix</keyword>
<evidence type="ECO:0000256" key="6">
    <source>
        <dbReference type="SAM" id="Phobius"/>
    </source>
</evidence>
<reference evidence="8" key="1">
    <citation type="submission" date="2016-11" db="UniProtKB">
        <authorList>
            <consortium name="WormBaseParasite"/>
        </authorList>
    </citation>
    <scope>IDENTIFICATION</scope>
</reference>
<dbReference type="PANTHER" id="PTHR10519">
    <property type="entry name" value="GABA-B RECEPTOR"/>
    <property type="match status" value="1"/>
</dbReference>
<name>A0A1I8FJ47_9PLAT</name>
<keyword evidence="1" id="KW-0297">G-protein coupled receptor</keyword>
<keyword evidence="7" id="KW-1185">Reference proteome</keyword>
<keyword evidence="6" id="KW-0472">Membrane</keyword>
<keyword evidence="4" id="KW-0807">Transducer</keyword>
<dbReference type="WBParaSite" id="maker-unitig_36575-snap-gene-0.1-mRNA-1">
    <property type="protein sequence ID" value="maker-unitig_36575-snap-gene-0.1-mRNA-1"/>
    <property type="gene ID" value="maker-unitig_36575-snap-gene-0.1"/>
</dbReference>
<dbReference type="Proteomes" id="UP000095280">
    <property type="component" value="Unplaced"/>
</dbReference>
<accession>A0A1I8FJ47</accession>
<evidence type="ECO:0000256" key="1">
    <source>
        <dbReference type="ARBA" id="ARBA00023040"/>
    </source>
</evidence>
<evidence type="ECO:0000256" key="4">
    <source>
        <dbReference type="ARBA" id="ARBA00023224"/>
    </source>
</evidence>
<proteinExistence type="predicted"/>
<dbReference type="GO" id="GO:0004965">
    <property type="term" value="F:G protein-coupled GABA receptor activity"/>
    <property type="evidence" value="ECO:0007669"/>
    <property type="project" value="InterPro"/>
</dbReference>
<feature type="transmembrane region" description="Helical" evidence="6">
    <location>
        <begin position="60"/>
        <end position="85"/>
    </location>
</feature>
<evidence type="ECO:0000313" key="7">
    <source>
        <dbReference type="Proteomes" id="UP000095280"/>
    </source>
</evidence>
<evidence type="ECO:0000256" key="5">
    <source>
        <dbReference type="SAM" id="MobiDB-lite"/>
    </source>
</evidence>
<keyword evidence="3" id="KW-0325">Glycoprotein</keyword>
<organism evidence="7 8">
    <name type="scientific">Macrostomum lignano</name>
    <dbReference type="NCBI Taxonomy" id="282301"/>
    <lineage>
        <taxon>Eukaryota</taxon>
        <taxon>Metazoa</taxon>
        <taxon>Spiralia</taxon>
        <taxon>Lophotrochozoa</taxon>
        <taxon>Platyhelminthes</taxon>
        <taxon>Rhabditophora</taxon>
        <taxon>Macrostomorpha</taxon>
        <taxon>Macrostomida</taxon>
        <taxon>Macrostomidae</taxon>
        <taxon>Macrostomum</taxon>
    </lineage>
</organism>
<feature type="region of interest" description="Disordered" evidence="5">
    <location>
        <begin position="120"/>
        <end position="149"/>
    </location>
</feature>
<dbReference type="AlphaFoldDB" id="A0A1I8FJ47"/>
<dbReference type="PANTHER" id="PTHR10519:SF20">
    <property type="entry name" value="G-PROTEIN COUPLED RECEPTOR 156-RELATED"/>
    <property type="match status" value="1"/>
</dbReference>
<dbReference type="InterPro" id="IPR002455">
    <property type="entry name" value="GPCR3_GABA-B"/>
</dbReference>
<evidence type="ECO:0000256" key="3">
    <source>
        <dbReference type="ARBA" id="ARBA00023180"/>
    </source>
</evidence>
<keyword evidence="6" id="KW-0812">Transmembrane</keyword>
<keyword evidence="2" id="KW-0675">Receptor</keyword>
<evidence type="ECO:0000313" key="8">
    <source>
        <dbReference type="WBParaSite" id="maker-unitig_36575-snap-gene-0.1-mRNA-1"/>
    </source>
</evidence>
<evidence type="ECO:0000256" key="2">
    <source>
        <dbReference type="ARBA" id="ARBA00023170"/>
    </source>
</evidence>
<feature type="transmembrane region" description="Helical" evidence="6">
    <location>
        <begin position="91"/>
        <end position="110"/>
    </location>
</feature>
<protein>
    <submittedName>
        <fullName evidence="8">G_PROTEIN_RECEP_F3_4 domain-containing protein</fullName>
    </submittedName>
</protein>
<sequence length="269" mass="28778">DMISDGAVVLHKLVVCQVQQRGAVEGPHHRHEGGVPSVRNLLCLGDSHTIHVEALNDSKVIGICVYNTTVMGLIGVVLEFALPIGSVDLRLVLLTCCINICSATTVLLVFGGKVGGQGASQPHRTSGLNRIPGADHPQRPTRQSRRRQHGAEDVLCGSMRLPLKFLLAVACLTAAVVSTPDDDPDDRPEVHILIAISKEISILQRGPLFQLFDPILEHPDGIVSKLQAEARHSTNQRGRPLAAALKAFVDGYLSASNKALMLGGQTSRS</sequence>
<dbReference type="GO" id="GO:0007214">
    <property type="term" value="P:gamma-aminobutyric acid signaling pathway"/>
    <property type="evidence" value="ECO:0007669"/>
    <property type="project" value="TreeGrafter"/>
</dbReference>
<dbReference type="GO" id="GO:0038039">
    <property type="term" value="C:G protein-coupled receptor heterodimeric complex"/>
    <property type="evidence" value="ECO:0007669"/>
    <property type="project" value="TreeGrafter"/>
</dbReference>